<protein>
    <submittedName>
        <fullName evidence="2">Thioesterase</fullName>
    </submittedName>
</protein>
<evidence type="ECO:0000313" key="3">
    <source>
        <dbReference type="Proteomes" id="UP000306229"/>
    </source>
</evidence>
<dbReference type="InterPro" id="IPR052723">
    <property type="entry name" value="Acyl-CoA_thioesterase_PaaI"/>
</dbReference>
<dbReference type="AlphaFoldDB" id="A0A5B7TRT5"/>
<dbReference type="RefSeq" id="WP_138949036.1">
    <property type="nucleotide sequence ID" value="NZ_CP040749.1"/>
</dbReference>
<proteinExistence type="predicted"/>
<evidence type="ECO:0000313" key="2">
    <source>
        <dbReference type="EMBL" id="QCX38131.1"/>
    </source>
</evidence>
<dbReference type="SUPFAM" id="SSF54637">
    <property type="entry name" value="Thioesterase/thiol ester dehydrase-isomerase"/>
    <property type="match status" value="1"/>
</dbReference>
<dbReference type="PANTHER" id="PTHR42856:SF1">
    <property type="entry name" value="ACYL-COENZYME A THIOESTERASE PAAI"/>
    <property type="match status" value="1"/>
</dbReference>
<name>A0A5B7TRT5_9FLAO</name>
<dbReference type="CDD" id="cd03440">
    <property type="entry name" value="hot_dog"/>
    <property type="match status" value="1"/>
</dbReference>
<dbReference type="InterPro" id="IPR029069">
    <property type="entry name" value="HotDog_dom_sf"/>
</dbReference>
<organism evidence="2 3">
    <name type="scientific">Aureibaculum algae</name>
    <dbReference type="NCBI Taxonomy" id="2584122"/>
    <lineage>
        <taxon>Bacteria</taxon>
        <taxon>Pseudomonadati</taxon>
        <taxon>Bacteroidota</taxon>
        <taxon>Flavobacteriia</taxon>
        <taxon>Flavobacteriales</taxon>
        <taxon>Flavobacteriaceae</taxon>
        <taxon>Aureibaculum</taxon>
    </lineage>
</organism>
<dbReference type="EMBL" id="CP040749">
    <property type="protein sequence ID" value="QCX38131.1"/>
    <property type="molecule type" value="Genomic_DNA"/>
</dbReference>
<dbReference type="InterPro" id="IPR006683">
    <property type="entry name" value="Thioestr_dom"/>
</dbReference>
<keyword evidence="3" id="KW-1185">Reference proteome</keyword>
<dbReference type="PANTHER" id="PTHR42856">
    <property type="entry name" value="ACYL-COENZYME A THIOESTERASE PAAI"/>
    <property type="match status" value="1"/>
</dbReference>
<gene>
    <name evidence="2" type="ORF">FF125_06705</name>
</gene>
<dbReference type="OrthoDB" id="9801625at2"/>
<dbReference type="KEGG" id="fbe:FF125_06705"/>
<dbReference type="Proteomes" id="UP000306229">
    <property type="component" value="Chromosome"/>
</dbReference>
<dbReference type="GO" id="GO:0016289">
    <property type="term" value="F:acyl-CoA hydrolase activity"/>
    <property type="evidence" value="ECO:0007669"/>
    <property type="project" value="TreeGrafter"/>
</dbReference>
<dbReference type="Pfam" id="PF03061">
    <property type="entry name" value="4HBT"/>
    <property type="match status" value="1"/>
</dbReference>
<evidence type="ECO:0000259" key="1">
    <source>
        <dbReference type="Pfam" id="PF03061"/>
    </source>
</evidence>
<reference evidence="2 3" key="1">
    <citation type="submission" date="2019-05" db="EMBL/GenBank/DDBJ databases">
        <title>Algicella ahnfeltiae gen. nov., sp. nov., a novel marine bacterium of the family Flavobacteriaceae isolated from a red alga.</title>
        <authorList>
            <person name="Nedashkovskaya O.I."/>
            <person name="Kukhlevskiy A.D."/>
            <person name="Kim S.-G."/>
            <person name="Zhukova N.V."/>
            <person name="Mikhailov V.V."/>
        </authorList>
    </citation>
    <scope>NUCLEOTIDE SEQUENCE [LARGE SCALE GENOMIC DNA]</scope>
    <source>
        <strain evidence="2 3">10Alg115</strain>
    </source>
</reference>
<feature type="domain" description="Thioesterase" evidence="1">
    <location>
        <begin position="44"/>
        <end position="111"/>
    </location>
</feature>
<dbReference type="Gene3D" id="3.10.129.10">
    <property type="entry name" value="Hotdog Thioesterase"/>
    <property type="match status" value="1"/>
</dbReference>
<sequence length="132" mass="14474">MATLKQNTHLLASKKLVGSVISITKNNAKVSLQITQEMVVDTFNLAHGSFTFGLADYAAMVAINEPTVVLGKVDTKYLKPVVLNDELTAIAEVTETKGKKVTVIVKVTNQIKELVFEGDFTCFVLDHHILEK</sequence>
<accession>A0A5B7TRT5</accession>